<accession>A0A1S8CQB0</accession>
<sequence>MYASRIVGFTVSDSPDSVLTTRALKDQHIAALERKHEDDVACSEIDTYHSDYLGAQDTFYVGKPCLCCTLVPLVLNNSQPSDLTADLGAPLIIRFE</sequence>
<evidence type="ECO:0000313" key="1">
    <source>
        <dbReference type="EMBL" id="ONG37395.1"/>
    </source>
</evidence>
<keyword evidence="2" id="KW-1185">Reference proteome</keyword>
<protein>
    <submittedName>
        <fullName evidence="1">Uncharacterized protein</fullName>
    </submittedName>
</protein>
<dbReference type="AlphaFoldDB" id="A0A1S8CQB0"/>
<dbReference type="EMBL" id="MLCN01000054">
    <property type="protein sequence ID" value="ONG37395.1"/>
    <property type="molecule type" value="Genomic_DNA"/>
</dbReference>
<comment type="caution">
    <text evidence="1">The sequence shown here is derived from an EMBL/GenBank/DDBJ whole genome shotgun (WGS) entry which is preliminary data.</text>
</comment>
<dbReference type="Proteomes" id="UP000192132">
    <property type="component" value="Unassembled WGS sequence"/>
</dbReference>
<proteinExistence type="predicted"/>
<name>A0A1S8CQB0_9GAMM</name>
<evidence type="ECO:0000313" key="2">
    <source>
        <dbReference type="Proteomes" id="UP000192132"/>
    </source>
</evidence>
<gene>
    <name evidence="1" type="ORF">BKE30_14485</name>
</gene>
<organism evidence="1 2">
    <name type="scientific">Alkanindiges hydrocarboniclasticus</name>
    <dbReference type="NCBI Taxonomy" id="1907941"/>
    <lineage>
        <taxon>Bacteria</taxon>
        <taxon>Pseudomonadati</taxon>
        <taxon>Pseudomonadota</taxon>
        <taxon>Gammaproteobacteria</taxon>
        <taxon>Moraxellales</taxon>
        <taxon>Moraxellaceae</taxon>
        <taxon>Alkanindiges</taxon>
    </lineage>
</organism>
<reference evidence="1 2" key="1">
    <citation type="submission" date="2016-10" db="EMBL/GenBank/DDBJ databases">
        <title>Draft Genome sequence of Alkanindiges sp. strain H1.</title>
        <authorList>
            <person name="Subhash Y."/>
            <person name="Lee S."/>
        </authorList>
    </citation>
    <scope>NUCLEOTIDE SEQUENCE [LARGE SCALE GENOMIC DNA]</scope>
    <source>
        <strain evidence="1 2">H1</strain>
    </source>
</reference>